<dbReference type="InterPro" id="IPR019734">
    <property type="entry name" value="TPR_rpt"/>
</dbReference>
<evidence type="ECO:0000313" key="3">
    <source>
        <dbReference type="EMBL" id="NRN65937.1"/>
    </source>
</evidence>
<dbReference type="InterPro" id="IPR011990">
    <property type="entry name" value="TPR-like_helical_dom_sf"/>
</dbReference>
<dbReference type="PRINTS" id="PR00364">
    <property type="entry name" value="DISEASERSIST"/>
</dbReference>
<comment type="caution">
    <text evidence="3">The sequence shown here is derived from an EMBL/GenBank/DDBJ whole genome shotgun (WGS) entry which is preliminary data.</text>
</comment>
<evidence type="ECO:0000256" key="1">
    <source>
        <dbReference type="SAM" id="MobiDB-lite"/>
    </source>
</evidence>
<name>A0ABX2F3R0_9PSEU</name>
<dbReference type="SMART" id="SM00028">
    <property type="entry name" value="TPR"/>
    <property type="match status" value="5"/>
</dbReference>
<feature type="domain" description="NB-ARC" evidence="2">
    <location>
        <begin position="22"/>
        <end position="176"/>
    </location>
</feature>
<dbReference type="Gene3D" id="3.40.50.300">
    <property type="entry name" value="P-loop containing nucleotide triphosphate hydrolases"/>
    <property type="match status" value="1"/>
</dbReference>
<proteinExistence type="predicted"/>
<dbReference type="GO" id="GO:0003677">
    <property type="term" value="F:DNA binding"/>
    <property type="evidence" value="ECO:0007669"/>
    <property type="project" value="UniProtKB-KW"/>
</dbReference>
<dbReference type="SUPFAM" id="SSF52540">
    <property type="entry name" value="P-loop containing nucleoside triphosphate hydrolases"/>
    <property type="match status" value="1"/>
</dbReference>
<dbReference type="SUPFAM" id="SSF48452">
    <property type="entry name" value="TPR-like"/>
    <property type="match status" value="2"/>
</dbReference>
<dbReference type="EMBL" id="JAAATY010000008">
    <property type="protein sequence ID" value="NRN65937.1"/>
    <property type="molecule type" value="Genomic_DNA"/>
</dbReference>
<accession>A0ABX2F3R0</accession>
<dbReference type="InterPro" id="IPR002182">
    <property type="entry name" value="NB-ARC"/>
</dbReference>
<reference evidence="3 4" key="1">
    <citation type="submission" date="2020-01" db="EMBL/GenBank/DDBJ databases">
        <title>Kibdelosporangium persica a novel Actinomycetes from a hot desert in Iran.</title>
        <authorList>
            <person name="Safaei N."/>
            <person name="Zaburannyi N."/>
            <person name="Mueller R."/>
            <person name="Wink J."/>
        </authorList>
    </citation>
    <scope>NUCLEOTIDE SEQUENCE [LARGE SCALE GENOMIC DNA]</scope>
    <source>
        <strain evidence="3 4">4NS15</strain>
    </source>
</reference>
<evidence type="ECO:0000313" key="4">
    <source>
        <dbReference type="Proteomes" id="UP000763557"/>
    </source>
</evidence>
<dbReference type="Pfam" id="PF13424">
    <property type="entry name" value="TPR_12"/>
    <property type="match status" value="1"/>
</dbReference>
<dbReference type="Proteomes" id="UP000763557">
    <property type="component" value="Unassembled WGS sequence"/>
</dbReference>
<dbReference type="InterPro" id="IPR027417">
    <property type="entry name" value="P-loop_NTPase"/>
</dbReference>
<protein>
    <submittedName>
        <fullName evidence="3">DNA-binding transcriptional activator of the SARP family</fullName>
    </submittedName>
</protein>
<organism evidence="3 4">
    <name type="scientific">Kibdelosporangium persicum</name>
    <dbReference type="NCBI Taxonomy" id="2698649"/>
    <lineage>
        <taxon>Bacteria</taxon>
        <taxon>Bacillati</taxon>
        <taxon>Actinomycetota</taxon>
        <taxon>Actinomycetes</taxon>
        <taxon>Pseudonocardiales</taxon>
        <taxon>Pseudonocardiaceae</taxon>
        <taxon>Kibdelosporangium</taxon>
    </lineage>
</organism>
<dbReference type="Gene3D" id="1.25.40.10">
    <property type="entry name" value="Tetratricopeptide repeat domain"/>
    <property type="match status" value="1"/>
</dbReference>
<keyword evidence="4" id="KW-1185">Reference proteome</keyword>
<gene>
    <name evidence="3" type="ORF">GC106_31540</name>
</gene>
<evidence type="ECO:0000259" key="2">
    <source>
        <dbReference type="Pfam" id="PF00931"/>
    </source>
</evidence>
<dbReference type="PANTHER" id="PTHR47691:SF3">
    <property type="entry name" value="HTH-TYPE TRANSCRIPTIONAL REGULATOR RV0890C-RELATED"/>
    <property type="match status" value="1"/>
</dbReference>
<sequence>MEFRVPVLRDLPRDTPSFTGREDLLARLDRLTGPAIVAIDGPPGAGKTALVTHWARTRHHRFRDGVLYADLQGYAMGPPEDPAIVMTTFLNVLGATAPASTEERAAVLRHLLADREVLVFLDNVRDSSHVQPLLAALTPCPVIITSRQQLTKLVYHEGAERLTVGPLSEDAAKELLFRRIGSRCWDSPEAVAALATLCARLPLALRIVSEHVAARDTAPIEDLVADLRDAGRLLDAGPHGDDVTTSLRTVFSWSHRALSAHAARLFQCLGLHPTPRFSAQAAAAVSGLGHEHVHRALDDLIGAHLIQQSAADRYFLHDMIHAYAADLAASDPESPAALRRLVDWYLRTATNARKHLIPDDHPVPLLQSDVDLRPRTFGTGAQALRWCLDERSTLVAVTRLAARHGLHNHTWRLAAAMEGLADRFIDLDQQVDVFELGHESATRVGNMKAAAGNLNNLGKALISLRRLDEAQQCFEWALPIFHEEADRYGAAIARHNLGTIRLLRGDPRRAITVYEEVLTEFVEMEKEWSQGHVHQKLGDCRRALDQLDEAARCYHLALALRTKINDVRGQGITLAALAQLNVAQGNVGAAIDYCEASLRVHRQTADQANTAQTLCTLATALTDREPSQAAAHAQAAVDIYRDLNPHEHAKALTVLAAIHEKTGDLANARDTWALVHRTLVALGDPDAAEAERQLRAIERAMSGIPDPRPDSTKIVDSKDNS</sequence>
<feature type="region of interest" description="Disordered" evidence="1">
    <location>
        <begin position="699"/>
        <end position="721"/>
    </location>
</feature>
<dbReference type="RefSeq" id="WP_173131027.1">
    <property type="nucleotide sequence ID" value="NZ_CBCSGW010000090.1"/>
</dbReference>
<dbReference type="PANTHER" id="PTHR47691">
    <property type="entry name" value="REGULATOR-RELATED"/>
    <property type="match status" value="1"/>
</dbReference>
<keyword evidence="3" id="KW-0238">DNA-binding</keyword>
<dbReference type="Pfam" id="PF00931">
    <property type="entry name" value="NB-ARC"/>
    <property type="match status" value="1"/>
</dbReference>
<feature type="compositionally biased region" description="Basic and acidic residues" evidence="1">
    <location>
        <begin position="707"/>
        <end position="721"/>
    </location>
</feature>